<feature type="non-terminal residue" evidence="2">
    <location>
        <position position="1"/>
    </location>
</feature>
<feature type="compositionally biased region" description="Basic and acidic residues" evidence="1">
    <location>
        <begin position="49"/>
        <end position="58"/>
    </location>
</feature>
<organism evidence="2 3">
    <name type="scientific">Pleurodeles waltl</name>
    <name type="common">Iberian ribbed newt</name>
    <dbReference type="NCBI Taxonomy" id="8319"/>
    <lineage>
        <taxon>Eukaryota</taxon>
        <taxon>Metazoa</taxon>
        <taxon>Chordata</taxon>
        <taxon>Craniata</taxon>
        <taxon>Vertebrata</taxon>
        <taxon>Euteleostomi</taxon>
        <taxon>Amphibia</taxon>
        <taxon>Batrachia</taxon>
        <taxon>Caudata</taxon>
        <taxon>Salamandroidea</taxon>
        <taxon>Salamandridae</taxon>
        <taxon>Pleurodelinae</taxon>
        <taxon>Pleurodeles</taxon>
    </lineage>
</organism>
<protein>
    <submittedName>
        <fullName evidence="2">Uncharacterized protein</fullName>
    </submittedName>
</protein>
<dbReference type="Proteomes" id="UP001066276">
    <property type="component" value="Chromosome 11"/>
</dbReference>
<keyword evidence="3" id="KW-1185">Reference proteome</keyword>
<feature type="region of interest" description="Disordered" evidence="1">
    <location>
        <begin position="1"/>
        <end position="58"/>
    </location>
</feature>
<comment type="caution">
    <text evidence="2">The sequence shown here is derived from an EMBL/GenBank/DDBJ whole genome shotgun (WGS) entry which is preliminary data.</text>
</comment>
<gene>
    <name evidence="2" type="ORF">NDU88_000060</name>
</gene>
<feature type="non-terminal residue" evidence="2">
    <location>
        <position position="58"/>
    </location>
</feature>
<dbReference type="AlphaFoldDB" id="A0AAV7L7E2"/>
<sequence>ALRRHGGFCRAAENRRETAGFPSLTAAEPPRSECPAGHRRSVAGAPADPGRRGQNDPQ</sequence>
<evidence type="ECO:0000256" key="1">
    <source>
        <dbReference type="SAM" id="MobiDB-lite"/>
    </source>
</evidence>
<dbReference type="EMBL" id="JANPWB010000015">
    <property type="protein sequence ID" value="KAJ1086859.1"/>
    <property type="molecule type" value="Genomic_DNA"/>
</dbReference>
<accession>A0AAV7L7E2</accession>
<evidence type="ECO:0000313" key="3">
    <source>
        <dbReference type="Proteomes" id="UP001066276"/>
    </source>
</evidence>
<name>A0AAV7L7E2_PLEWA</name>
<reference evidence="2" key="1">
    <citation type="journal article" date="2022" name="bioRxiv">
        <title>Sequencing and chromosome-scale assembly of the giantPleurodeles waltlgenome.</title>
        <authorList>
            <person name="Brown T."/>
            <person name="Elewa A."/>
            <person name="Iarovenko S."/>
            <person name="Subramanian E."/>
            <person name="Araus A.J."/>
            <person name="Petzold A."/>
            <person name="Susuki M."/>
            <person name="Suzuki K.-i.T."/>
            <person name="Hayashi T."/>
            <person name="Toyoda A."/>
            <person name="Oliveira C."/>
            <person name="Osipova E."/>
            <person name="Leigh N.D."/>
            <person name="Simon A."/>
            <person name="Yun M.H."/>
        </authorList>
    </citation>
    <scope>NUCLEOTIDE SEQUENCE</scope>
    <source>
        <strain evidence="2">20211129_DDA</strain>
        <tissue evidence="2">Liver</tissue>
    </source>
</reference>
<proteinExistence type="predicted"/>
<evidence type="ECO:0000313" key="2">
    <source>
        <dbReference type="EMBL" id="KAJ1086859.1"/>
    </source>
</evidence>